<proteinExistence type="predicted"/>
<dbReference type="PATRIC" id="fig|66969.6.peg.3333"/>
<feature type="transmembrane region" description="Helical" evidence="5">
    <location>
        <begin position="220"/>
        <end position="238"/>
    </location>
</feature>
<dbReference type="Gene3D" id="1.20.144.10">
    <property type="entry name" value="Phosphatidic acid phosphatase type 2/haloperoxidase"/>
    <property type="match status" value="1"/>
</dbReference>
<dbReference type="Proteomes" id="UP000054729">
    <property type="component" value="Unassembled WGS sequence"/>
</dbReference>
<comment type="subcellular location">
    <subcellularLocation>
        <location evidence="1">Membrane</location>
        <topology evidence="1">Multi-pass membrane protein</topology>
    </subcellularLocation>
</comment>
<accession>A0A0W1A0Y3</accession>
<evidence type="ECO:0000259" key="6">
    <source>
        <dbReference type="Pfam" id="PF14378"/>
    </source>
</evidence>
<feature type="transmembrane region" description="Helical" evidence="5">
    <location>
        <begin position="245"/>
        <end position="264"/>
    </location>
</feature>
<dbReference type="PANTHER" id="PTHR31310">
    <property type="match status" value="1"/>
</dbReference>
<name>A0A0W1A0Y3_9GAMM</name>
<evidence type="ECO:0000256" key="4">
    <source>
        <dbReference type="ARBA" id="ARBA00023136"/>
    </source>
</evidence>
<dbReference type="GO" id="GO:0016020">
    <property type="term" value="C:membrane"/>
    <property type="evidence" value="ECO:0007669"/>
    <property type="project" value="UniProtKB-SubCell"/>
</dbReference>
<dbReference type="PANTHER" id="PTHR31310:SF7">
    <property type="entry name" value="PA-PHOSPHATASE RELATED-FAMILY PROTEIN DDB_G0268928"/>
    <property type="match status" value="1"/>
</dbReference>
<protein>
    <submittedName>
        <fullName evidence="7">PAP2 superfamily protein</fullName>
    </submittedName>
</protein>
<gene>
    <name evidence="7" type="ORF">Lwal_3048</name>
</gene>
<evidence type="ECO:0000313" key="8">
    <source>
        <dbReference type="Proteomes" id="UP000054729"/>
    </source>
</evidence>
<feature type="transmembrane region" description="Helical" evidence="5">
    <location>
        <begin position="43"/>
        <end position="62"/>
    </location>
</feature>
<evidence type="ECO:0000256" key="1">
    <source>
        <dbReference type="ARBA" id="ARBA00004141"/>
    </source>
</evidence>
<keyword evidence="4 5" id="KW-0472">Membrane</keyword>
<keyword evidence="2 5" id="KW-0812">Transmembrane</keyword>
<sequence>MQEVRLHSFILIGGTIVALSIIALLVNHFKFNYIGNNYFPDGTFYIALILLINYFGLLLLFGKKNRMSHSGLELINFYTVMCIIALATNAVQLTPFKPIDLQIIKLENSLGINLIAIMQWLCEYPIFKLILSIIYDSLPYQMSILPLCVIISGQFTVLNEYFMLMLITALIGFMIYYFFPTTAPASMLDSSLFLPEQVDTGLKFFQIHHHQTPTTNEGGLIAMPSFHTVWAILCVYLIKNWRLPCMLLGLINLLLIMSCVLLGWHYPSDIIAGFALVLIAYYWLKWIKIRS</sequence>
<dbReference type="STRING" id="66969.Lwal_3048"/>
<evidence type="ECO:0000256" key="3">
    <source>
        <dbReference type="ARBA" id="ARBA00022989"/>
    </source>
</evidence>
<reference evidence="7 8" key="1">
    <citation type="submission" date="2015-11" db="EMBL/GenBank/DDBJ databases">
        <title>Genomic analysis of 38 Legionella species identifies large and diverse effector repertoires.</title>
        <authorList>
            <person name="Burstein D."/>
            <person name="Amaro F."/>
            <person name="Zusman T."/>
            <person name="Lifshitz Z."/>
            <person name="Cohen O."/>
            <person name="Gilbert J.A."/>
            <person name="Pupko T."/>
            <person name="Shuman H.A."/>
            <person name="Segal G."/>
        </authorList>
    </citation>
    <scope>NUCLEOTIDE SEQUENCE [LARGE SCALE GENOMIC DNA]</scope>
    <source>
        <strain evidence="7 8">ATCC 51914</strain>
    </source>
</reference>
<dbReference type="OrthoDB" id="5653236at2"/>
<organism evidence="7 8">
    <name type="scientific">Legionella waltersii</name>
    <dbReference type="NCBI Taxonomy" id="66969"/>
    <lineage>
        <taxon>Bacteria</taxon>
        <taxon>Pseudomonadati</taxon>
        <taxon>Pseudomonadota</taxon>
        <taxon>Gammaproteobacteria</taxon>
        <taxon>Legionellales</taxon>
        <taxon>Legionellaceae</taxon>
        <taxon>Legionella</taxon>
    </lineage>
</organism>
<keyword evidence="3 5" id="KW-1133">Transmembrane helix</keyword>
<comment type="caution">
    <text evidence="7">The sequence shown here is derived from an EMBL/GenBank/DDBJ whole genome shotgun (WGS) entry which is preliminary data.</text>
</comment>
<dbReference type="RefSeq" id="WP_058481643.1">
    <property type="nucleotide sequence ID" value="NZ_LNZB01000060.1"/>
</dbReference>
<feature type="domain" description="Inositolphosphotransferase Aur1/Ipt1" evidence="6">
    <location>
        <begin position="102"/>
        <end position="283"/>
    </location>
</feature>
<dbReference type="AlphaFoldDB" id="A0A0W1A0Y3"/>
<feature type="transmembrane region" description="Helical" evidence="5">
    <location>
        <begin position="74"/>
        <end position="92"/>
    </location>
</feature>
<evidence type="ECO:0000256" key="5">
    <source>
        <dbReference type="SAM" id="Phobius"/>
    </source>
</evidence>
<dbReference type="Pfam" id="PF14378">
    <property type="entry name" value="PAP2_3"/>
    <property type="match status" value="1"/>
</dbReference>
<dbReference type="InterPro" id="IPR052185">
    <property type="entry name" value="IPC_Synthase-Related"/>
</dbReference>
<keyword evidence="8" id="KW-1185">Reference proteome</keyword>
<evidence type="ECO:0000313" key="7">
    <source>
        <dbReference type="EMBL" id="KTD75007.1"/>
    </source>
</evidence>
<dbReference type="EMBL" id="LNZB01000060">
    <property type="protein sequence ID" value="KTD75007.1"/>
    <property type="molecule type" value="Genomic_DNA"/>
</dbReference>
<feature type="transmembrane region" description="Helical" evidence="5">
    <location>
        <begin position="270"/>
        <end position="287"/>
    </location>
</feature>
<evidence type="ECO:0000256" key="2">
    <source>
        <dbReference type="ARBA" id="ARBA00022692"/>
    </source>
</evidence>
<dbReference type="InterPro" id="IPR026841">
    <property type="entry name" value="Aur1/Ipt1"/>
</dbReference>
<feature type="transmembrane region" description="Helical" evidence="5">
    <location>
        <begin position="161"/>
        <end position="179"/>
    </location>
</feature>
<feature type="transmembrane region" description="Helical" evidence="5">
    <location>
        <begin position="9"/>
        <end position="31"/>
    </location>
</feature>